<organism evidence="1 2">
    <name type="scientific">Pseudosulfitobacter pseudonitzschiae</name>
    <dbReference type="NCBI Taxonomy" id="1402135"/>
    <lineage>
        <taxon>Bacteria</taxon>
        <taxon>Pseudomonadati</taxon>
        <taxon>Pseudomonadota</taxon>
        <taxon>Alphaproteobacteria</taxon>
        <taxon>Rhodobacterales</taxon>
        <taxon>Roseobacteraceae</taxon>
        <taxon>Pseudosulfitobacter</taxon>
    </lineage>
</organism>
<keyword evidence="2" id="KW-1185">Reference proteome</keyword>
<comment type="caution">
    <text evidence="1">The sequence shown here is derived from an EMBL/GenBank/DDBJ whole genome shotgun (WGS) entry which is preliminary data.</text>
</comment>
<dbReference type="GO" id="GO:0015774">
    <property type="term" value="P:polysaccharide transport"/>
    <property type="evidence" value="ECO:0007669"/>
    <property type="project" value="InterPro"/>
</dbReference>
<protein>
    <recommendedName>
        <fullName evidence="3">Capsule polysaccharide biosynthesis protein</fullName>
    </recommendedName>
</protein>
<dbReference type="OrthoDB" id="6713140at2"/>
<evidence type="ECO:0008006" key="3">
    <source>
        <dbReference type="Google" id="ProtNLM"/>
    </source>
</evidence>
<evidence type="ECO:0000313" key="1">
    <source>
        <dbReference type="EMBL" id="KEJ98138.1"/>
    </source>
</evidence>
<dbReference type="GO" id="GO:0000271">
    <property type="term" value="P:polysaccharide biosynthetic process"/>
    <property type="evidence" value="ECO:0007669"/>
    <property type="project" value="InterPro"/>
</dbReference>
<reference evidence="1 2" key="1">
    <citation type="submission" date="2014-01" db="EMBL/GenBank/DDBJ databases">
        <title>Sulfitobacter sp. H3 (MCCC 1A00686) Genome Sequencing.</title>
        <authorList>
            <person name="Lai Q."/>
            <person name="Hong Z."/>
        </authorList>
    </citation>
    <scope>NUCLEOTIDE SEQUENCE [LARGE SCALE GENOMIC DNA]</scope>
    <source>
        <strain evidence="1 2">H3</strain>
    </source>
</reference>
<evidence type="ECO:0000313" key="2">
    <source>
        <dbReference type="Proteomes" id="UP000027746"/>
    </source>
</evidence>
<dbReference type="RefSeq" id="WP_037921615.1">
    <property type="nucleotide sequence ID" value="NZ_CP054599.1"/>
</dbReference>
<sequence length="306" mass="34333">MSRIVFHVPRSWLGPLGGGLMPFYARLTEGLTALKVPFDVVELDRDTVMAEVEADDAFHIINHGRFTHPRILNAGVAYIYPFWNMDPTGIRAFSSIGSQPFNPAGIEAEEARAFFRKLKARLVGARTSRYEQPQDETDLPDGGTAVFFQSEAHRTVGETMWLDRWEMLKGVLAADRGPVVVKPHPRDTDPKLRARLRKMPGVTVSDGNIHDIIAACDRVVTINSAVGVEAYLHRKPVILCGQADFAHIADEAHDSAELVAHLRAEPARRAYDKYIWWYFAHQCLSTTEPELATRFLDRVRATGFVI</sequence>
<accession>A0A073J696</accession>
<dbReference type="Proteomes" id="UP000027746">
    <property type="component" value="Unassembled WGS sequence"/>
</dbReference>
<dbReference type="AlphaFoldDB" id="A0A073J696"/>
<dbReference type="Gene3D" id="3.40.50.12580">
    <property type="match status" value="1"/>
</dbReference>
<dbReference type="InterPro" id="IPR007833">
    <property type="entry name" value="Capsule_polysaccharide_synth"/>
</dbReference>
<dbReference type="InterPro" id="IPR043148">
    <property type="entry name" value="TagF_C"/>
</dbReference>
<dbReference type="GeneID" id="68870690"/>
<dbReference type="Pfam" id="PF05159">
    <property type="entry name" value="Capsule_synth"/>
    <property type="match status" value="1"/>
</dbReference>
<name>A0A073J696_9RHOB</name>
<gene>
    <name evidence="1" type="ORF">SUH3_03840</name>
</gene>
<dbReference type="EMBL" id="JAMD01000001">
    <property type="protein sequence ID" value="KEJ98138.1"/>
    <property type="molecule type" value="Genomic_DNA"/>
</dbReference>
<proteinExistence type="predicted"/>